<evidence type="ECO:0000256" key="3">
    <source>
        <dbReference type="SAM" id="Phobius"/>
    </source>
</evidence>
<keyword evidence="3" id="KW-0812">Transmembrane</keyword>
<dbReference type="PANTHER" id="PTHR31234">
    <property type="entry name" value="LATE EMBRYOGENESIS ABUNDANT (LEA) HYDROXYPROLINE-RICH GLYCOPROTEIN FAMILY"/>
    <property type="match status" value="1"/>
</dbReference>
<comment type="subcellular location">
    <subcellularLocation>
        <location evidence="1">Membrane</location>
    </subcellularLocation>
</comment>
<protein>
    <recommendedName>
        <fullName evidence="6">Late embryogenesis abundant protein LEA-2 subgroup domain-containing protein</fullName>
    </recommendedName>
</protein>
<reference evidence="4 5" key="1">
    <citation type="submission" date="2019-05" db="EMBL/GenBank/DDBJ databases">
        <title>Mikania micrantha, genome provides insights into the molecular mechanism of rapid growth.</title>
        <authorList>
            <person name="Liu B."/>
        </authorList>
    </citation>
    <scope>NUCLEOTIDE SEQUENCE [LARGE SCALE GENOMIC DNA]</scope>
    <source>
        <strain evidence="4">NLD-2019</strain>
        <tissue evidence="4">Leaf</tissue>
    </source>
</reference>
<evidence type="ECO:0000256" key="1">
    <source>
        <dbReference type="ARBA" id="ARBA00004370"/>
    </source>
</evidence>
<accession>A0A5N6NSQ3</accession>
<evidence type="ECO:0008006" key="6">
    <source>
        <dbReference type="Google" id="ProtNLM"/>
    </source>
</evidence>
<feature type="transmembrane region" description="Helical" evidence="3">
    <location>
        <begin position="20"/>
        <end position="43"/>
    </location>
</feature>
<evidence type="ECO:0000313" key="5">
    <source>
        <dbReference type="Proteomes" id="UP000326396"/>
    </source>
</evidence>
<evidence type="ECO:0000313" key="4">
    <source>
        <dbReference type="EMBL" id="KAD5317796.1"/>
    </source>
</evidence>
<evidence type="ECO:0000256" key="2">
    <source>
        <dbReference type="ARBA" id="ARBA00023136"/>
    </source>
</evidence>
<name>A0A5N6NSQ3_9ASTR</name>
<dbReference type="EMBL" id="SZYD01000009">
    <property type="protein sequence ID" value="KAD5317796.1"/>
    <property type="molecule type" value="Genomic_DNA"/>
</dbReference>
<dbReference type="InterPro" id="IPR044839">
    <property type="entry name" value="NDR1-like"/>
</dbReference>
<keyword evidence="3" id="KW-1133">Transmembrane helix</keyword>
<dbReference type="OrthoDB" id="1526082at2759"/>
<dbReference type="Proteomes" id="UP000326396">
    <property type="component" value="Linkage Group LG17"/>
</dbReference>
<dbReference type="PANTHER" id="PTHR31234:SF32">
    <property type="entry name" value="LATE EMBRYOGENESIS ABUNDANT (LEA) HYDROXYPROLINE-RICH GLYCOPROTEIN FAMILY"/>
    <property type="match status" value="1"/>
</dbReference>
<gene>
    <name evidence="4" type="ORF">E3N88_17742</name>
</gene>
<dbReference type="GO" id="GO:0098542">
    <property type="term" value="P:defense response to other organism"/>
    <property type="evidence" value="ECO:0007669"/>
    <property type="project" value="InterPro"/>
</dbReference>
<dbReference type="GO" id="GO:0005886">
    <property type="term" value="C:plasma membrane"/>
    <property type="evidence" value="ECO:0007669"/>
    <property type="project" value="TreeGrafter"/>
</dbReference>
<keyword evidence="5" id="KW-1185">Reference proteome</keyword>
<proteinExistence type="predicted"/>
<sequence>MDSLEHGDHRHRASAKCYAWASFLVWTVIIFLLVFGIGFFAFVKSNLPEIKVHRLDVYKFNVTKPTNKDKNKNKNDAQVTIDVRIMVNVTNSNKRMTLVYGELNAEMKIEGFSLPKVRLDGFRQKAMRTNDLKIRPQEMRFKMNDDDDDVKQLNLTADHHEMVLSLKMNGKIQFWFKGQVVISNLHFKVSCDGVEQSQIDQALAHVCNVKLGFLR</sequence>
<dbReference type="AlphaFoldDB" id="A0A5N6NSQ3"/>
<organism evidence="4 5">
    <name type="scientific">Mikania micrantha</name>
    <name type="common">bitter vine</name>
    <dbReference type="NCBI Taxonomy" id="192012"/>
    <lineage>
        <taxon>Eukaryota</taxon>
        <taxon>Viridiplantae</taxon>
        <taxon>Streptophyta</taxon>
        <taxon>Embryophyta</taxon>
        <taxon>Tracheophyta</taxon>
        <taxon>Spermatophyta</taxon>
        <taxon>Magnoliopsida</taxon>
        <taxon>eudicotyledons</taxon>
        <taxon>Gunneridae</taxon>
        <taxon>Pentapetalae</taxon>
        <taxon>asterids</taxon>
        <taxon>campanulids</taxon>
        <taxon>Asterales</taxon>
        <taxon>Asteraceae</taxon>
        <taxon>Asteroideae</taxon>
        <taxon>Heliantheae alliance</taxon>
        <taxon>Eupatorieae</taxon>
        <taxon>Mikania</taxon>
    </lineage>
</organism>
<comment type="caution">
    <text evidence="4">The sequence shown here is derived from an EMBL/GenBank/DDBJ whole genome shotgun (WGS) entry which is preliminary data.</text>
</comment>
<keyword evidence="2 3" id="KW-0472">Membrane</keyword>